<name>A0ABX5YFG3_9PLAN</name>
<organism evidence="1 2">
    <name type="scientific">Gimesia maris</name>
    <dbReference type="NCBI Taxonomy" id="122"/>
    <lineage>
        <taxon>Bacteria</taxon>
        <taxon>Pseudomonadati</taxon>
        <taxon>Planctomycetota</taxon>
        <taxon>Planctomycetia</taxon>
        <taxon>Planctomycetales</taxon>
        <taxon>Planctomycetaceae</taxon>
        <taxon>Gimesia</taxon>
    </lineage>
</organism>
<accession>A0ABX5YFG3</accession>
<sequence>MSVNHDVLNYTGGKPNLTQIHIEIHRFEFFCLKTPHCVRFEKFWYIRLCPVLL</sequence>
<evidence type="ECO:0000313" key="2">
    <source>
        <dbReference type="Proteomes" id="UP000322887"/>
    </source>
</evidence>
<protein>
    <submittedName>
        <fullName evidence="1">Uncharacterized protein</fullName>
    </submittedName>
</protein>
<evidence type="ECO:0000313" key="1">
    <source>
        <dbReference type="EMBL" id="QEG14457.1"/>
    </source>
</evidence>
<dbReference type="EMBL" id="CP042910">
    <property type="protein sequence ID" value="QEG14457.1"/>
    <property type="molecule type" value="Genomic_DNA"/>
</dbReference>
<gene>
    <name evidence="1" type="ORF">GmarT_02920</name>
</gene>
<proteinExistence type="predicted"/>
<dbReference type="Proteomes" id="UP000322887">
    <property type="component" value="Chromosome"/>
</dbReference>
<keyword evidence="2" id="KW-1185">Reference proteome</keyword>
<reference evidence="1 2" key="1">
    <citation type="submission" date="2019-08" db="EMBL/GenBank/DDBJ databases">
        <title>Deep-cultivation of Planctomycetes and their phenomic and genomic characterization uncovers novel biology.</title>
        <authorList>
            <person name="Wiegand S."/>
            <person name="Jogler M."/>
            <person name="Boedeker C."/>
            <person name="Pinto D."/>
            <person name="Vollmers J."/>
            <person name="Rivas-Marin E."/>
            <person name="Kohn T."/>
            <person name="Peeters S.H."/>
            <person name="Heuer A."/>
            <person name="Rast P."/>
            <person name="Oberbeckmann S."/>
            <person name="Bunk B."/>
            <person name="Jeske O."/>
            <person name="Meyerdierks A."/>
            <person name="Storesund J.E."/>
            <person name="Kallscheuer N."/>
            <person name="Luecker S."/>
            <person name="Lage O.M."/>
            <person name="Pohl T."/>
            <person name="Merkel B.J."/>
            <person name="Hornburger P."/>
            <person name="Mueller R.-W."/>
            <person name="Bruemmer F."/>
            <person name="Labrenz M."/>
            <person name="Spormann A.M."/>
            <person name="Op den Camp H."/>
            <person name="Overmann J."/>
            <person name="Amann R."/>
            <person name="Jetten M.S.M."/>
            <person name="Mascher T."/>
            <person name="Medema M.H."/>
            <person name="Devos D.P."/>
            <person name="Kaster A.-K."/>
            <person name="Ovreas L."/>
            <person name="Rohde M."/>
            <person name="Galperin M.Y."/>
            <person name="Jogler C."/>
        </authorList>
    </citation>
    <scope>NUCLEOTIDE SEQUENCE [LARGE SCALE GENOMIC DNA]</scope>
    <source>
        <strain evidence="1 2">DSM 8797</strain>
    </source>
</reference>